<keyword evidence="2" id="KW-1185">Reference proteome</keyword>
<dbReference type="Gene3D" id="3.40.50.1240">
    <property type="entry name" value="Phosphoglycerate mutase-like"/>
    <property type="match status" value="1"/>
</dbReference>
<dbReference type="Proteomes" id="UP000093000">
    <property type="component" value="Unassembled WGS sequence"/>
</dbReference>
<dbReference type="STRING" id="101091.A0A1C7N0V6"/>
<evidence type="ECO:0000313" key="2">
    <source>
        <dbReference type="Proteomes" id="UP000093000"/>
    </source>
</evidence>
<dbReference type="InterPro" id="IPR029033">
    <property type="entry name" value="His_PPase_superfam"/>
</dbReference>
<protein>
    <submittedName>
        <fullName evidence="1">Transcription factor tau subunit</fullName>
    </submittedName>
</protein>
<dbReference type="InterPro" id="IPR013078">
    <property type="entry name" value="His_Pase_superF_clade-1"/>
</dbReference>
<dbReference type="Pfam" id="PF00300">
    <property type="entry name" value="His_Phos_1"/>
    <property type="match status" value="1"/>
</dbReference>
<reference evidence="1 2" key="1">
    <citation type="submission" date="2016-03" db="EMBL/GenBank/DDBJ databases">
        <title>Choanephora cucurbitarum.</title>
        <authorList>
            <person name="Min B."/>
            <person name="Park H."/>
            <person name="Park J.-H."/>
            <person name="Shin H.-D."/>
            <person name="Choi I.-G."/>
        </authorList>
    </citation>
    <scope>NUCLEOTIDE SEQUENCE [LARGE SCALE GENOMIC DNA]</scope>
    <source>
        <strain evidence="1 2">KUS-F28377</strain>
    </source>
</reference>
<accession>A0A1C7N0V6</accession>
<dbReference type="EMBL" id="LUGH01000807">
    <property type="protein sequence ID" value="OBZ82702.1"/>
    <property type="molecule type" value="Genomic_DNA"/>
</dbReference>
<comment type="caution">
    <text evidence="1">The sequence shown here is derived from an EMBL/GenBank/DDBJ whole genome shotgun (WGS) entry which is preliminary data.</text>
</comment>
<dbReference type="CDD" id="cd07067">
    <property type="entry name" value="HP_PGM_like"/>
    <property type="match status" value="1"/>
</dbReference>
<organism evidence="1 2">
    <name type="scientific">Choanephora cucurbitarum</name>
    <dbReference type="NCBI Taxonomy" id="101091"/>
    <lineage>
        <taxon>Eukaryota</taxon>
        <taxon>Fungi</taxon>
        <taxon>Fungi incertae sedis</taxon>
        <taxon>Mucoromycota</taxon>
        <taxon>Mucoromycotina</taxon>
        <taxon>Mucoromycetes</taxon>
        <taxon>Mucorales</taxon>
        <taxon>Mucorineae</taxon>
        <taxon>Choanephoraceae</taxon>
        <taxon>Choanephoroideae</taxon>
        <taxon>Choanephora</taxon>
    </lineage>
</organism>
<dbReference type="SUPFAM" id="SSF53254">
    <property type="entry name" value="Phosphoglycerate mutase-like"/>
    <property type="match status" value="1"/>
</dbReference>
<dbReference type="OrthoDB" id="433124at2759"/>
<proteinExistence type="predicted"/>
<name>A0A1C7N0V6_9FUNG</name>
<dbReference type="InParanoid" id="A0A1C7N0V6"/>
<dbReference type="PANTHER" id="PTHR16469">
    <property type="entry name" value="UBIQUITIN-ASSOCIATED AND SH3 DOMAIN-CONTAINING BA-RELATED"/>
    <property type="match status" value="1"/>
</dbReference>
<dbReference type="PANTHER" id="PTHR16469:SF27">
    <property type="entry name" value="UBIQUITIN-ASSOCIATED AND SH3 DOMAIN-CONTAINING BA-RELATED"/>
    <property type="match status" value="1"/>
</dbReference>
<dbReference type="InterPro" id="IPR051710">
    <property type="entry name" value="Phosphatase_SH3-domain"/>
</dbReference>
<evidence type="ECO:0000313" key="1">
    <source>
        <dbReference type="EMBL" id="OBZ82702.1"/>
    </source>
</evidence>
<gene>
    <name evidence="1" type="primary">TFC7_0</name>
    <name evidence="1" type="ORF">A0J61_09247</name>
</gene>
<dbReference type="SMART" id="SM00855">
    <property type="entry name" value="PGAM"/>
    <property type="match status" value="1"/>
</dbReference>
<sequence length="265" mass="30478">MPISSVFIIRHAERLDHIDKQWQPDLSLGISDPPITAHGQHQAIETGHALHDLILQQNPESPQIIIYTSPFQRCIDTSIGLAQQLPWHVTLRLEIGLSEWLSEEFFESVCPAAHLISHHQERLARQQTLAYSMRAKNQASYFPSHLHIDYGHQSVYREFEYPEDYKDMIERFERTRLACLKQADDQNKAVVIFVTHAVGANALLDGFRNRVTIPLKSNYCSLSCVRPSMPHSVNSSDQSEDEFDDLRIRPAWKIELTMSDTHLTK</sequence>
<dbReference type="AlphaFoldDB" id="A0A1C7N0V6"/>